<keyword evidence="9" id="KW-1133">Transmembrane helix</keyword>
<dbReference type="Gene3D" id="2.60.40.10">
    <property type="entry name" value="Immunoglobulins"/>
    <property type="match status" value="2"/>
</dbReference>
<comment type="subcellular location">
    <subcellularLocation>
        <location evidence="1">Cell membrane</location>
    </subcellularLocation>
</comment>
<dbReference type="Pfam" id="PF07686">
    <property type="entry name" value="V-set"/>
    <property type="match status" value="2"/>
</dbReference>
<evidence type="ECO:0000259" key="11">
    <source>
        <dbReference type="PROSITE" id="PS50835"/>
    </source>
</evidence>
<keyword evidence="3 10" id="KW-0732">Signal</keyword>
<evidence type="ECO:0000256" key="6">
    <source>
        <dbReference type="ARBA" id="ARBA00023157"/>
    </source>
</evidence>
<evidence type="ECO:0000256" key="7">
    <source>
        <dbReference type="ARBA" id="ARBA00023180"/>
    </source>
</evidence>
<dbReference type="InterPro" id="IPR003599">
    <property type="entry name" value="Ig_sub"/>
</dbReference>
<dbReference type="Ensembl" id="ENSCCRT00015074421.1">
    <property type="protein sequence ID" value="ENSCCRP00015072074.1"/>
    <property type="gene ID" value="ENSCCRG00015029185.1"/>
</dbReference>
<feature type="region of interest" description="Disordered" evidence="8">
    <location>
        <begin position="295"/>
        <end position="317"/>
    </location>
</feature>
<dbReference type="PROSITE" id="PS50835">
    <property type="entry name" value="IG_LIKE"/>
    <property type="match status" value="2"/>
</dbReference>
<keyword evidence="9" id="KW-0812">Transmembrane</keyword>
<dbReference type="InterPro" id="IPR013783">
    <property type="entry name" value="Ig-like_fold"/>
</dbReference>
<dbReference type="GO" id="GO:0009617">
    <property type="term" value="P:response to bacterium"/>
    <property type="evidence" value="ECO:0007669"/>
    <property type="project" value="TreeGrafter"/>
</dbReference>
<dbReference type="CDD" id="cd00099">
    <property type="entry name" value="IgV"/>
    <property type="match status" value="1"/>
</dbReference>
<sequence length="317" mass="36026">MLLVTFNVFFFFLDLTASHLNNPPVFAKLGETINMSCFYQSQMAMHFSWYKHELGKNPRLISTIYKYDIKARFYHNFKNSSRFFVQNDKGVHRLVIRNIQLSDSATYYCGSAYSNVMEFVEGIELIVEGGKSYTVIKQPALIPSHHGDSVSLTCTVLNQNCVGNNSVYWIIQESEESRPRFISAHGTSTGQCEWSSEAGFRARRCVYSFSKKDLKLSDSETYNCTVAACGEILFWNGTKLDIIGADSAEQMMTFVILSIVRTFLLLITIGTITFWYCMNLKRILNHGCSPPAITLQDRRSRPEGRPGLLMKSASEHL</sequence>
<feature type="signal peptide" evidence="10">
    <location>
        <begin position="1"/>
        <end position="18"/>
    </location>
</feature>
<feature type="domain" description="Ig-like" evidence="11">
    <location>
        <begin position="147"/>
        <end position="226"/>
    </location>
</feature>
<keyword evidence="4" id="KW-0391">Immunity</keyword>
<evidence type="ECO:0000256" key="4">
    <source>
        <dbReference type="ARBA" id="ARBA00022859"/>
    </source>
</evidence>
<protein>
    <submittedName>
        <fullName evidence="12">Novel immune-type receptor 9</fullName>
    </submittedName>
</protein>
<name>A0A8C1ZE35_CYPCA</name>
<evidence type="ECO:0000313" key="12">
    <source>
        <dbReference type="Ensembl" id="ENSCCRP00015072074.1"/>
    </source>
</evidence>
<evidence type="ECO:0000313" key="13">
    <source>
        <dbReference type="Proteomes" id="UP000694700"/>
    </source>
</evidence>
<dbReference type="GO" id="GO:0002376">
    <property type="term" value="P:immune system process"/>
    <property type="evidence" value="ECO:0007669"/>
    <property type="project" value="UniProtKB-KW"/>
</dbReference>
<evidence type="ECO:0000256" key="9">
    <source>
        <dbReference type="SAM" id="Phobius"/>
    </source>
</evidence>
<evidence type="ECO:0000256" key="2">
    <source>
        <dbReference type="ARBA" id="ARBA00022475"/>
    </source>
</evidence>
<feature type="chain" id="PRO_5034926991" evidence="10">
    <location>
        <begin position="19"/>
        <end position="317"/>
    </location>
</feature>
<dbReference type="InterPro" id="IPR036179">
    <property type="entry name" value="Ig-like_dom_sf"/>
</dbReference>
<accession>A0A8C1ZE35</accession>
<dbReference type="InterPro" id="IPR052051">
    <property type="entry name" value="TCR_complex_component"/>
</dbReference>
<evidence type="ECO:0000256" key="10">
    <source>
        <dbReference type="SAM" id="SignalP"/>
    </source>
</evidence>
<dbReference type="PANTHER" id="PTHR19433">
    <property type="entry name" value="T-CELL RECEPTOR ALPHA CHAIN V REGION-RELATED"/>
    <property type="match status" value="1"/>
</dbReference>
<keyword evidence="6" id="KW-1015">Disulfide bond</keyword>
<reference evidence="12" key="1">
    <citation type="submission" date="2025-08" db="UniProtKB">
        <authorList>
            <consortium name="Ensembl"/>
        </authorList>
    </citation>
    <scope>IDENTIFICATION</scope>
</reference>
<dbReference type="Proteomes" id="UP000694700">
    <property type="component" value="Unplaced"/>
</dbReference>
<dbReference type="InterPro" id="IPR007110">
    <property type="entry name" value="Ig-like_dom"/>
</dbReference>
<dbReference type="SUPFAM" id="SSF48726">
    <property type="entry name" value="Immunoglobulin"/>
    <property type="match status" value="2"/>
</dbReference>
<dbReference type="GO" id="GO:0005886">
    <property type="term" value="C:plasma membrane"/>
    <property type="evidence" value="ECO:0007669"/>
    <property type="project" value="UniProtKB-SubCell"/>
</dbReference>
<evidence type="ECO:0000256" key="8">
    <source>
        <dbReference type="SAM" id="MobiDB-lite"/>
    </source>
</evidence>
<evidence type="ECO:0000256" key="5">
    <source>
        <dbReference type="ARBA" id="ARBA00023136"/>
    </source>
</evidence>
<dbReference type="SMART" id="SM00409">
    <property type="entry name" value="IG"/>
    <property type="match status" value="2"/>
</dbReference>
<proteinExistence type="predicted"/>
<keyword evidence="2" id="KW-1003">Cell membrane</keyword>
<dbReference type="InterPro" id="IPR013106">
    <property type="entry name" value="Ig_V-set"/>
</dbReference>
<dbReference type="AlphaFoldDB" id="A0A8C1ZE35"/>
<keyword evidence="7" id="KW-0325">Glycoprotein</keyword>
<organism evidence="12 13">
    <name type="scientific">Cyprinus carpio</name>
    <name type="common">Common carp</name>
    <dbReference type="NCBI Taxonomy" id="7962"/>
    <lineage>
        <taxon>Eukaryota</taxon>
        <taxon>Metazoa</taxon>
        <taxon>Chordata</taxon>
        <taxon>Craniata</taxon>
        <taxon>Vertebrata</taxon>
        <taxon>Euteleostomi</taxon>
        <taxon>Actinopterygii</taxon>
        <taxon>Neopterygii</taxon>
        <taxon>Teleostei</taxon>
        <taxon>Ostariophysi</taxon>
        <taxon>Cypriniformes</taxon>
        <taxon>Cyprinidae</taxon>
        <taxon>Cyprininae</taxon>
        <taxon>Cyprinus</taxon>
    </lineage>
</organism>
<feature type="domain" description="Ig-like" evidence="11">
    <location>
        <begin position="30"/>
        <end position="109"/>
    </location>
</feature>
<keyword evidence="5 9" id="KW-0472">Membrane</keyword>
<evidence type="ECO:0000256" key="3">
    <source>
        <dbReference type="ARBA" id="ARBA00022729"/>
    </source>
</evidence>
<feature type="transmembrane region" description="Helical" evidence="9">
    <location>
        <begin position="251"/>
        <end position="276"/>
    </location>
</feature>
<dbReference type="SMART" id="SM00406">
    <property type="entry name" value="IGv"/>
    <property type="match status" value="2"/>
</dbReference>
<evidence type="ECO:0000256" key="1">
    <source>
        <dbReference type="ARBA" id="ARBA00004236"/>
    </source>
</evidence>
<dbReference type="PANTHER" id="PTHR19433:SF127">
    <property type="entry name" value="NITR9"/>
    <property type="match status" value="1"/>
</dbReference>